<feature type="compositionally biased region" description="Low complexity" evidence="1">
    <location>
        <begin position="96"/>
        <end position="116"/>
    </location>
</feature>
<reference evidence="3" key="2">
    <citation type="journal article" date="2011" name="Proc. Natl. Acad. Sci. U.S.A.">
        <title>Obligate biotrophy features unraveled by the genomic analysis of rust fungi.</title>
        <authorList>
            <person name="Duplessis S."/>
            <person name="Cuomo C.A."/>
            <person name="Lin Y.-C."/>
            <person name="Aerts A."/>
            <person name="Tisserant E."/>
            <person name="Veneault-Fourrey C."/>
            <person name="Joly D.L."/>
            <person name="Hacquard S."/>
            <person name="Amselem J."/>
            <person name="Cantarel B.L."/>
            <person name="Chiu R."/>
            <person name="Coutinho P.M."/>
            <person name="Feau N."/>
            <person name="Field M."/>
            <person name="Frey P."/>
            <person name="Gelhaye E."/>
            <person name="Goldberg J."/>
            <person name="Grabherr M.G."/>
            <person name="Kodira C.D."/>
            <person name="Kohler A."/>
            <person name="Kuees U."/>
            <person name="Lindquist E.A."/>
            <person name="Lucas S.M."/>
            <person name="Mago R."/>
            <person name="Mauceli E."/>
            <person name="Morin E."/>
            <person name="Murat C."/>
            <person name="Pangilinan J.L."/>
            <person name="Park R."/>
            <person name="Pearson M."/>
            <person name="Quesneville H."/>
            <person name="Rouhier N."/>
            <person name="Sakthikumar S."/>
            <person name="Salamov A.A."/>
            <person name="Schmutz J."/>
            <person name="Selles B."/>
            <person name="Shapiro H."/>
            <person name="Tanguay P."/>
            <person name="Tuskan G.A."/>
            <person name="Henrissat B."/>
            <person name="Van de Peer Y."/>
            <person name="Rouze P."/>
            <person name="Ellis J.G."/>
            <person name="Dodds P.N."/>
            <person name="Schein J.E."/>
            <person name="Zhong S."/>
            <person name="Hamelin R.C."/>
            <person name="Grigoriev I.V."/>
            <person name="Szabo L.J."/>
            <person name="Martin F."/>
        </authorList>
    </citation>
    <scope>NUCLEOTIDE SEQUENCE [LARGE SCALE GENOMIC DNA]</scope>
    <source>
        <strain evidence="3">CRL 75-36-700-3 / race SCCL</strain>
    </source>
</reference>
<dbReference type="InParanoid" id="E3L968"/>
<feature type="compositionally biased region" description="Low complexity" evidence="1">
    <location>
        <begin position="126"/>
        <end position="138"/>
    </location>
</feature>
<protein>
    <recommendedName>
        <fullName evidence="4">Retrotransposon gag domain-containing protein</fullName>
    </recommendedName>
</protein>
<evidence type="ECO:0000313" key="3">
    <source>
        <dbReference type="Proteomes" id="UP000008783"/>
    </source>
</evidence>
<dbReference type="VEuPathDB" id="FungiDB:PGTG_19373"/>
<feature type="region of interest" description="Disordered" evidence="1">
    <location>
        <begin position="36"/>
        <end position="156"/>
    </location>
</feature>
<dbReference type="EMBL" id="DS178381">
    <property type="protein sequence ID" value="EFP93093.2"/>
    <property type="molecule type" value="Genomic_DNA"/>
</dbReference>
<sequence>MSTRRTTSSKDLFTPLSDPDAAFHVANAEKRRLKAARSEETAAINVPAETRAESTASIKEPAELPLHASQPISRPSMPITASLPNPPTVFPPPSPFLTLSTMQTASTSSTTDPPSDVARRPIALASPSLTTSTPTDLSNPGPKPPGNGQTTGSVVLGNGETTRVQERTTVGPGERPFVNPGASLSQSLADREAAVAERIANADQIARLEEALLLLSVKQEGTKPPPRPTDGGVDLQRFRIADGPVYQGPFQTVEPFLNWVRSLEIFFETKGVSLDSDKIRIAGGLVCETNTLSFYANNAATHSRGSWKDFKTKLFDFALPALWDSKLREQIVRLDMADSKSFLTYSTRARTLQSLVNFNQKMVSDFALAEAVTFGMTAALKAKVHDFELLLVSLFVYGGFERRATGLFDSIPKRCGTFQAKEKSLEGKRTTTQGEM</sequence>
<dbReference type="RefSeq" id="XP_003337512.2">
    <property type="nucleotide sequence ID" value="XM_003337464.2"/>
</dbReference>
<accession>E3L968</accession>
<evidence type="ECO:0000256" key="1">
    <source>
        <dbReference type="SAM" id="MobiDB-lite"/>
    </source>
</evidence>
<name>E3L968_PUCGT</name>
<dbReference type="AlphaFoldDB" id="E3L968"/>
<dbReference type="OrthoDB" id="2505542at2759"/>
<organism evidence="2 3">
    <name type="scientific">Puccinia graminis f. sp. tritici (strain CRL 75-36-700-3 / race SCCL)</name>
    <name type="common">Black stem rust fungus</name>
    <dbReference type="NCBI Taxonomy" id="418459"/>
    <lineage>
        <taxon>Eukaryota</taxon>
        <taxon>Fungi</taxon>
        <taxon>Dikarya</taxon>
        <taxon>Basidiomycota</taxon>
        <taxon>Pucciniomycotina</taxon>
        <taxon>Pucciniomycetes</taxon>
        <taxon>Pucciniales</taxon>
        <taxon>Pucciniaceae</taxon>
        <taxon>Puccinia</taxon>
    </lineage>
</organism>
<proteinExistence type="predicted"/>
<dbReference type="GeneID" id="10543158"/>
<evidence type="ECO:0008006" key="4">
    <source>
        <dbReference type="Google" id="ProtNLM"/>
    </source>
</evidence>
<dbReference type="Proteomes" id="UP000008783">
    <property type="component" value="Unassembled WGS sequence"/>
</dbReference>
<dbReference type="HOGENOM" id="CLU_018307_4_1_1"/>
<gene>
    <name evidence="2" type="ORF">PGTG_19373</name>
</gene>
<keyword evidence="3" id="KW-1185">Reference proteome</keyword>
<evidence type="ECO:0000313" key="2">
    <source>
        <dbReference type="EMBL" id="EFP93093.2"/>
    </source>
</evidence>
<feature type="compositionally biased region" description="Pro residues" evidence="1">
    <location>
        <begin position="84"/>
        <end position="95"/>
    </location>
</feature>
<reference key="1">
    <citation type="submission" date="2007-01" db="EMBL/GenBank/DDBJ databases">
        <title>The Genome Sequence of Puccinia graminis f. sp. tritici Strain CRL 75-36-700-3.</title>
        <authorList>
            <consortium name="The Broad Institute Genome Sequencing Platform"/>
            <person name="Birren B."/>
            <person name="Lander E."/>
            <person name="Galagan J."/>
            <person name="Nusbaum C."/>
            <person name="Devon K."/>
            <person name="Cuomo C."/>
            <person name="Jaffe D."/>
            <person name="Butler J."/>
            <person name="Alvarez P."/>
            <person name="Gnerre S."/>
            <person name="Grabherr M."/>
            <person name="Mauceli E."/>
            <person name="Brockman W."/>
            <person name="Young S."/>
            <person name="LaButti K."/>
            <person name="Sykes S."/>
            <person name="DeCaprio D."/>
            <person name="Crawford M."/>
            <person name="Koehrsen M."/>
            <person name="Engels R."/>
            <person name="Montgomery P."/>
            <person name="Pearson M."/>
            <person name="Howarth C."/>
            <person name="Larson L."/>
            <person name="White J."/>
            <person name="Zeng Q."/>
            <person name="Kodira C."/>
            <person name="Yandava C."/>
            <person name="Alvarado L."/>
            <person name="O'Leary S."/>
            <person name="Szabo L."/>
            <person name="Dean R."/>
            <person name="Schein J."/>
        </authorList>
    </citation>
    <scope>NUCLEOTIDE SEQUENCE</scope>
    <source>
        <strain>CRL 75-36-700-3</strain>
    </source>
</reference>
<dbReference type="KEGG" id="pgr:PGTG_19373"/>